<evidence type="ECO:0000256" key="4">
    <source>
        <dbReference type="ARBA" id="ARBA00022723"/>
    </source>
</evidence>
<dbReference type="EMBL" id="JAUUTY010000003">
    <property type="protein sequence ID" value="KAK1665341.1"/>
    <property type="molecule type" value="Genomic_DNA"/>
</dbReference>
<keyword evidence="10" id="KW-1185">Reference proteome</keyword>
<dbReference type="Gene3D" id="2.60.120.10">
    <property type="entry name" value="Jelly Rolls"/>
    <property type="match status" value="1"/>
</dbReference>
<keyword evidence="5" id="KW-0560">Oxidoreductase</keyword>
<dbReference type="EC" id="1.13.11.20" evidence="3"/>
<name>A0AAD8SVX4_LOLMU</name>
<proteinExistence type="inferred from homology"/>
<evidence type="ECO:0000313" key="10">
    <source>
        <dbReference type="Proteomes" id="UP001231189"/>
    </source>
</evidence>
<dbReference type="CDD" id="cd20289">
    <property type="entry name" value="cupin_ADO"/>
    <property type="match status" value="1"/>
</dbReference>
<dbReference type="GO" id="GO:0046872">
    <property type="term" value="F:metal ion binding"/>
    <property type="evidence" value="ECO:0007669"/>
    <property type="project" value="UniProtKB-KW"/>
</dbReference>
<accession>A0AAD8SVX4</accession>
<reference evidence="9" key="1">
    <citation type="submission" date="2023-07" db="EMBL/GenBank/DDBJ databases">
        <title>A chromosome-level genome assembly of Lolium multiflorum.</title>
        <authorList>
            <person name="Chen Y."/>
            <person name="Copetti D."/>
            <person name="Kolliker R."/>
            <person name="Studer B."/>
        </authorList>
    </citation>
    <scope>NUCLEOTIDE SEQUENCE</scope>
    <source>
        <strain evidence="9">02402/16</strain>
        <tissue evidence="9">Leaf</tissue>
    </source>
</reference>
<evidence type="ECO:0000256" key="1">
    <source>
        <dbReference type="ARBA" id="ARBA00001954"/>
    </source>
</evidence>
<comment type="cofactor">
    <cofactor evidence="1">
        <name>Fe(2+)</name>
        <dbReference type="ChEBI" id="CHEBI:29033"/>
    </cofactor>
</comment>
<evidence type="ECO:0000256" key="7">
    <source>
        <dbReference type="ARBA" id="ARBA00024284"/>
    </source>
</evidence>
<evidence type="ECO:0000256" key="2">
    <source>
        <dbReference type="ARBA" id="ARBA00006622"/>
    </source>
</evidence>
<organism evidence="9 10">
    <name type="scientific">Lolium multiflorum</name>
    <name type="common">Italian ryegrass</name>
    <name type="synonym">Lolium perenne subsp. multiflorum</name>
    <dbReference type="NCBI Taxonomy" id="4521"/>
    <lineage>
        <taxon>Eukaryota</taxon>
        <taxon>Viridiplantae</taxon>
        <taxon>Streptophyta</taxon>
        <taxon>Embryophyta</taxon>
        <taxon>Tracheophyta</taxon>
        <taxon>Spermatophyta</taxon>
        <taxon>Magnoliopsida</taxon>
        <taxon>Liliopsida</taxon>
        <taxon>Poales</taxon>
        <taxon>Poaceae</taxon>
        <taxon>BOP clade</taxon>
        <taxon>Pooideae</taxon>
        <taxon>Poodae</taxon>
        <taxon>Poeae</taxon>
        <taxon>Poeae Chloroplast Group 2 (Poeae type)</taxon>
        <taxon>Loliodinae</taxon>
        <taxon>Loliinae</taxon>
        <taxon>Lolium</taxon>
    </lineage>
</organism>
<dbReference type="PANTHER" id="PTHR22966">
    <property type="entry name" value="2-AMINOETHANETHIOL DIOXYGENASE"/>
    <property type="match status" value="1"/>
</dbReference>
<protein>
    <recommendedName>
        <fullName evidence="3">cysteine dioxygenase</fullName>
        <ecNumber evidence="3">1.13.11.20</ecNumber>
    </recommendedName>
</protein>
<dbReference type="GO" id="GO:0070483">
    <property type="term" value="P:detection of hypoxia"/>
    <property type="evidence" value="ECO:0007669"/>
    <property type="project" value="UniProtKB-ARBA"/>
</dbReference>
<dbReference type="InterPro" id="IPR011051">
    <property type="entry name" value="RmlC_Cupin_sf"/>
</dbReference>
<evidence type="ECO:0000256" key="3">
    <source>
        <dbReference type="ARBA" id="ARBA00013133"/>
    </source>
</evidence>
<dbReference type="AlphaFoldDB" id="A0AAD8SVX4"/>
<feature type="region of interest" description="Disordered" evidence="8">
    <location>
        <begin position="1"/>
        <end position="35"/>
    </location>
</feature>
<sequence length="265" mass="28722">MPPGGTKVADSSSSASSSKKSRRRQKPSASSGASVMTLSASATSRIRALYNLSKNAFTTARPGILPSPPSEAALSQFLNAVTPQDFGLDASMPFFRGDPDGRPKVTYLHFAECPEFSMGIFFLPMSAVIPLHNHPGMTVFSKILLGSMHIKSYDWVKPQAGAGRQATRAPDGSRLAKLKTDAVYDASSETVVLYPEDGGNLHRFTATAPCAVLDVMGPPYCHQEGRGCSYYRAVGSHSDGQHFWLRQVYGNFEMDTVEVRPKIRN</sequence>
<keyword evidence="4" id="KW-0479">Metal-binding</keyword>
<evidence type="ECO:0000256" key="5">
    <source>
        <dbReference type="ARBA" id="ARBA00023002"/>
    </source>
</evidence>
<dbReference type="PANTHER" id="PTHR22966:SF1">
    <property type="entry name" value="PLANT CYSTEINE OXIDASE 1"/>
    <property type="match status" value="1"/>
</dbReference>
<comment type="similarity">
    <text evidence="2">Belongs to the cysteine dioxygenase family.</text>
</comment>
<comment type="catalytic activity">
    <reaction evidence="7">
        <text>L-cysteine + O2 = 3-sulfino-L-alanine + H(+)</text>
        <dbReference type="Rhea" id="RHEA:20441"/>
        <dbReference type="ChEBI" id="CHEBI:15378"/>
        <dbReference type="ChEBI" id="CHEBI:15379"/>
        <dbReference type="ChEBI" id="CHEBI:35235"/>
        <dbReference type="ChEBI" id="CHEBI:61085"/>
        <dbReference type="EC" id="1.13.11.20"/>
    </reaction>
    <physiologicalReaction direction="left-to-right" evidence="7">
        <dbReference type="Rhea" id="RHEA:20442"/>
    </physiologicalReaction>
</comment>
<dbReference type="SUPFAM" id="SSF51182">
    <property type="entry name" value="RmlC-like cupins"/>
    <property type="match status" value="1"/>
</dbReference>
<evidence type="ECO:0000256" key="6">
    <source>
        <dbReference type="ARBA" id="ARBA00023004"/>
    </source>
</evidence>
<keyword evidence="6" id="KW-0408">Iron</keyword>
<evidence type="ECO:0000313" key="9">
    <source>
        <dbReference type="EMBL" id="KAK1665341.1"/>
    </source>
</evidence>
<evidence type="ECO:0000256" key="8">
    <source>
        <dbReference type="SAM" id="MobiDB-lite"/>
    </source>
</evidence>
<feature type="compositionally biased region" description="Low complexity" evidence="8">
    <location>
        <begin position="9"/>
        <end position="18"/>
    </location>
</feature>
<dbReference type="Proteomes" id="UP001231189">
    <property type="component" value="Unassembled WGS sequence"/>
</dbReference>
<dbReference type="InterPro" id="IPR014710">
    <property type="entry name" value="RmlC-like_jellyroll"/>
</dbReference>
<comment type="caution">
    <text evidence="9">The sequence shown here is derived from an EMBL/GenBank/DDBJ whole genome shotgun (WGS) entry which is preliminary data.</text>
</comment>
<dbReference type="Pfam" id="PF07847">
    <property type="entry name" value="PCO_ADO"/>
    <property type="match status" value="1"/>
</dbReference>
<gene>
    <name evidence="9" type="ORF">QYE76_053500</name>
</gene>
<dbReference type="GO" id="GO:0017172">
    <property type="term" value="F:cysteine dioxygenase activity"/>
    <property type="evidence" value="ECO:0007669"/>
    <property type="project" value="UniProtKB-EC"/>
</dbReference>
<dbReference type="InterPro" id="IPR012864">
    <property type="entry name" value="PCO/ADO"/>
</dbReference>